<proteinExistence type="predicted"/>
<organism evidence="1 2">
    <name type="scientific">Dendrobium thyrsiflorum</name>
    <name type="common">Pinecone-like raceme dendrobium</name>
    <name type="synonym">Orchid</name>
    <dbReference type="NCBI Taxonomy" id="117978"/>
    <lineage>
        <taxon>Eukaryota</taxon>
        <taxon>Viridiplantae</taxon>
        <taxon>Streptophyta</taxon>
        <taxon>Embryophyta</taxon>
        <taxon>Tracheophyta</taxon>
        <taxon>Spermatophyta</taxon>
        <taxon>Magnoliopsida</taxon>
        <taxon>Liliopsida</taxon>
        <taxon>Asparagales</taxon>
        <taxon>Orchidaceae</taxon>
        <taxon>Epidendroideae</taxon>
        <taxon>Malaxideae</taxon>
        <taxon>Dendrobiinae</taxon>
        <taxon>Dendrobium</taxon>
    </lineage>
</organism>
<name>A0ABD0WBG9_DENTH</name>
<accession>A0ABD0WBG9</accession>
<evidence type="ECO:0000313" key="1">
    <source>
        <dbReference type="EMBL" id="KAL0929187.1"/>
    </source>
</evidence>
<keyword evidence="2" id="KW-1185">Reference proteome</keyword>
<dbReference type="Proteomes" id="UP001552299">
    <property type="component" value="Unassembled WGS sequence"/>
</dbReference>
<gene>
    <name evidence="1" type="ORF">M5K25_001131</name>
</gene>
<dbReference type="AlphaFoldDB" id="A0ABD0WBG9"/>
<comment type="caution">
    <text evidence="1">The sequence shown here is derived from an EMBL/GenBank/DDBJ whole genome shotgun (WGS) entry which is preliminary data.</text>
</comment>
<sequence length="386" mass="42553">MLKLLTYSRSKIKKEADSYKCGVDQSSREYEIRMTSWLDLLYCSQIQKCRESSPIERHFWASEKVTVFGVFLRQIRLKQKNCVGEQCNANIGVALFTRKQMAEELAFGWSDRTTAYACLAFASYVAKLCSSSATSLSVGLSSPLTIKHLLATSATASTTFPFPAASSFTLPSNISSNLPAATPSPNLFPNSPFSTDTGNSPVNSSAITTPKPYTSPFSTVFPKNLLKSGSKYPSLSFVILRNVKQPTIIKSRSKIGHLGHHPLVQQYILRFHPAMELRIGDGGVEASQGLCRHRRDSQPIFPRQGAIEFVDVVVQRAVGHILVDHHGERRFVAAGTEDADDVLIGWMLGETDQLAYELIDMVLTKEDPFLDSNDGMMMGVVGGGWE</sequence>
<reference evidence="1 2" key="1">
    <citation type="journal article" date="2024" name="Plant Biotechnol. J.">
        <title>Dendrobium thyrsiflorum genome and its molecular insights into genes involved in important horticultural traits.</title>
        <authorList>
            <person name="Chen B."/>
            <person name="Wang J.Y."/>
            <person name="Zheng P.J."/>
            <person name="Li K.L."/>
            <person name="Liang Y.M."/>
            <person name="Chen X.F."/>
            <person name="Zhang C."/>
            <person name="Zhao X."/>
            <person name="He X."/>
            <person name="Zhang G.Q."/>
            <person name="Liu Z.J."/>
            <person name="Xu Q."/>
        </authorList>
    </citation>
    <scope>NUCLEOTIDE SEQUENCE [LARGE SCALE GENOMIC DNA]</scope>
    <source>
        <strain evidence="1">GZMU011</strain>
    </source>
</reference>
<evidence type="ECO:0000313" key="2">
    <source>
        <dbReference type="Proteomes" id="UP001552299"/>
    </source>
</evidence>
<protein>
    <submittedName>
        <fullName evidence="1">Uncharacterized protein</fullName>
    </submittedName>
</protein>
<dbReference type="EMBL" id="JANQDX010000001">
    <property type="protein sequence ID" value="KAL0929187.1"/>
    <property type="molecule type" value="Genomic_DNA"/>
</dbReference>